<dbReference type="Pfam" id="PF01420">
    <property type="entry name" value="Methylase_S"/>
    <property type="match status" value="2"/>
</dbReference>
<keyword evidence="6" id="KW-1185">Reference proteome</keyword>
<proteinExistence type="inferred from homology"/>
<dbReference type="SUPFAM" id="SSF116734">
    <property type="entry name" value="DNA methylase specificity domain"/>
    <property type="match status" value="2"/>
</dbReference>
<dbReference type="CDD" id="cd17287">
    <property type="entry name" value="RMtype1_S_EcoN10ORF171P_TRD2-CR2_like"/>
    <property type="match status" value="1"/>
</dbReference>
<dbReference type="Proteomes" id="UP001157138">
    <property type="component" value="Unassembled WGS sequence"/>
</dbReference>
<feature type="domain" description="Type I restriction modification DNA specificity" evidence="4">
    <location>
        <begin position="78"/>
        <end position="200"/>
    </location>
</feature>
<feature type="domain" description="Type I restriction modification DNA specificity" evidence="4">
    <location>
        <begin position="238"/>
        <end position="398"/>
    </location>
</feature>
<keyword evidence="2" id="KW-0680">Restriction system</keyword>
<dbReference type="PANTHER" id="PTHR30408">
    <property type="entry name" value="TYPE-1 RESTRICTION ENZYME ECOKI SPECIFICITY PROTEIN"/>
    <property type="match status" value="1"/>
</dbReference>
<dbReference type="InterPro" id="IPR044946">
    <property type="entry name" value="Restrct_endonuc_typeI_TRD_sf"/>
</dbReference>
<evidence type="ECO:0000259" key="4">
    <source>
        <dbReference type="Pfam" id="PF01420"/>
    </source>
</evidence>
<dbReference type="Gene3D" id="1.10.287.1120">
    <property type="entry name" value="Bipartite methylase S protein"/>
    <property type="match status" value="1"/>
</dbReference>
<organism evidence="5 6">
    <name type="scientific">Vibrio zhanjiangensis</name>
    <dbReference type="NCBI Taxonomy" id="1046128"/>
    <lineage>
        <taxon>Bacteria</taxon>
        <taxon>Pseudomonadati</taxon>
        <taxon>Pseudomonadota</taxon>
        <taxon>Gammaproteobacteria</taxon>
        <taxon>Vibrionales</taxon>
        <taxon>Vibrionaceae</taxon>
        <taxon>Vibrio</taxon>
    </lineage>
</organism>
<dbReference type="Gene3D" id="3.90.220.20">
    <property type="entry name" value="DNA methylase specificity domains"/>
    <property type="match status" value="2"/>
</dbReference>
<name>A0ABQ6F1W7_9VIBR</name>
<accession>A0ABQ6F1W7</accession>
<protein>
    <submittedName>
        <fullName evidence="5">Restriction modification system DNA specificity domain-containing protein</fullName>
    </submittedName>
</protein>
<dbReference type="PANTHER" id="PTHR30408:SF12">
    <property type="entry name" value="TYPE I RESTRICTION ENZYME MJAVIII SPECIFICITY SUBUNIT"/>
    <property type="match status" value="1"/>
</dbReference>
<reference evidence="6" key="1">
    <citation type="journal article" date="2019" name="Int. J. Syst. Evol. Microbiol.">
        <title>The Global Catalogue of Microorganisms (GCM) 10K type strain sequencing project: providing services to taxonomists for standard genome sequencing and annotation.</title>
        <authorList>
            <consortium name="The Broad Institute Genomics Platform"/>
            <consortium name="The Broad Institute Genome Sequencing Center for Infectious Disease"/>
            <person name="Wu L."/>
            <person name="Ma J."/>
        </authorList>
    </citation>
    <scope>NUCLEOTIDE SEQUENCE [LARGE SCALE GENOMIC DNA]</scope>
    <source>
        <strain evidence="6">NBRC 108723</strain>
    </source>
</reference>
<evidence type="ECO:0000256" key="1">
    <source>
        <dbReference type="ARBA" id="ARBA00010923"/>
    </source>
</evidence>
<keyword evidence="3" id="KW-0238">DNA-binding</keyword>
<comment type="caution">
    <text evidence="5">The sequence shown here is derived from an EMBL/GenBank/DDBJ whole genome shotgun (WGS) entry which is preliminary data.</text>
</comment>
<dbReference type="InterPro" id="IPR052021">
    <property type="entry name" value="Type-I_RS_S_subunit"/>
</dbReference>
<dbReference type="EMBL" id="BSPW01000077">
    <property type="protein sequence ID" value="GLT19450.1"/>
    <property type="molecule type" value="Genomic_DNA"/>
</dbReference>
<evidence type="ECO:0000256" key="2">
    <source>
        <dbReference type="ARBA" id="ARBA00022747"/>
    </source>
</evidence>
<sequence length="458" mass="51470">MGKYQAYTEYTTSNAAWLDEYPSHWKLTQVKYGYQVVLGKMLQKSPKSSVDSIKPYLKAQNIQPKGMDISRVDSMWFSPEELHKLRLQKGDVLVSEGGDVGRSAIWNDELAECYIQNAINRVRPLGQNCSRYFNYWIGSLKSSDFINILCNKATIAHYTAEKLEASPLLLPSSVEQTQIANFLDHETAKIDTLIEKQQQLIKLLKEKRQAVISHAVTKGLNPQAPMKDSGVEWLGEVPEHWGISSLGYYASLNTGATPDRSNLSYWEGDIPWIKTGEVKYETIYNTEESISKFAINQTSVQLSPPGTLLMAMYGQGVTRGRVAILGVHATYNQACVAITPNSHLFNEYLKVFFIAGYHAIRDGGNETSQMNLNADIVRKFKVTAPPIDEQKDIVSFLESELPRFDVLLEKADKAIKLMQERRTALISAAVTGKIDVRHFTLKDGQAPISEYQAMEQTV</sequence>
<dbReference type="RefSeq" id="WP_284193303.1">
    <property type="nucleotide sequence ID" value="NZ_BSPW01000077.1"/>
</dbReference>
<evidence type="ECO:0000313" key="5">
    <source>
        <dbReference type="EMBL" id="GLT19450.1"/>
    </source>
</evidence>
<comment type="similarity">
    <text evidence="1">Belongs to the type-I restriction system S methylase family.</text>
</comment>
<evidence type="ECO:0000256" key="3">
    <source>
        <dbReference type="ARBA" id="ARBA00023125"/>
    </source>
</evidence>
<gene>
    <name evidence="5" type="ORF">GCM10007938_32320</name>
</gene>
<dbReference type="InterPro" id="IPR000055">
    <property type="entry name" value="Restrct_endonuc_typeI_TRD"/>
</dbReference>
<evidence type="ECO:0000313" key="6">
    <source>
        <dbReference type="Proteomes" id="UP001157138"/>
    </source>
</evidence>